<feature type="chain" id="PRO_5038632880" description="Lipoprotein" evidence="1">
    <location>
        <begin position="19"/>
        <end position="113"/>
    </location>
</feature>
<dbReference type="Proteomes" id="UP000199623">
    <property type="component" value="Unassembled WGS sequence"/>
</dbReference>
<keyword evidence="1" id="KW-0732">Signal</keyword>
<protein>
    <recommendedName>
        <fullName evidence="4">Lipoprotein</fullName>
    </recommendedName>
</protein>
<dbReference type="RefSeq" id="WP_090046128.1">
    <property type="nucleotide sequence ID" value="NZ_FNCC01000002.1"/>
</dbReference>
<evidence type="ECO:0000313" key="2">
    <source>
        <dbReference type="EMBL" id="SDF59782.1"/>
    </source>
</evidence>
<dbReference type="OrthoDB" id="3691803at2"/>
<reference evidence="3" key="1">
    <citation type="submission" date="2016-10" db="EMBL/GenBank/DDBJ databases">
        <authorList>
            <person name="Varghese N."/>
            <person name="Submissions S."/>
        </authorList>
    </citation>
    <scope>NUCLEOTIDE SEQUENCE [LARGE SCALE GENOMIC DNA]</scope>
    <source>
        <strain evidence="3">CGMCC 4.3506</strain>
    </source>
</reference>
<evidence type="ECO:0000256" key="1">
    <source>
        <dbReference type="SAM" id="SignalP"/>
    </source>
</evidence>
<dbReference type="AlphaFoldDB" id="A0A1G7MDB8"/>
<sequence>MRKVAAVLLACLAVAGCASDWQEQVTYEVVEVYDYKMAPSSEPEKRVRLKLSGDAPSGVLSKDSLASQAVALSDIGGGDVAAGDTVTCTAKQHSSGAVQTNEIKTELSGCRRA</sequence>
<organism evidence="2 3">
    <name type="scientific">Lentzea fradiae</name>
    <dbReference type="NCBI Taxonomy" id="200378"/>
    <lineage>
        <taxon>Bacteria</taxon>
        <taxon>Bacillati</taxon>
        <taxon>Actinomycetota</taxon>
        <taxon>Actinomycetes</taxon>
        <taxon>Pseudonocardiales</taxon>
        <taxon>Pseudonocardiaceae</taxon>
        <taxon>Lentzea</taxon>
    </lineage>
</organism>
<dbReference type="PROSITE" id="PS51257">
    <property type="entry name" value="PROKAR_LIPOPROTEIN"/>
    <property type="match status" value="1"/>
</dbReference>
<evidence type="ECO:0008006" key="4">
    <source>
        <dbReference type="Google" id="ProtNLM"/>
    </source>
</evidence>
<feature type="signal peptide" evidence="1">
    <location>
        <begin position="1"/>
        <end position="18"/>
    </location>
</feature>
<dbReference type="STRING" id="200378.SAMN05216553_102237"/>
<accession>A0A1G7MDB8</accession>
<dbReference type="EMBL" id="FNCC01000002">
    <property type="protein sequence ID" value="SDF59782.1"/>
    <property type="molecule type" value="Genomic_DNA"/>
</dbReference>
<proteinExistence type="predicted"/>
<gene>
    <name evidence="2" type="ORF">SAMN05216553_102237</name>
</gene>
<keyword evidence="3" id="KW-1185">Reference proteome</keyword>
<evidence type="ECO:0000313" key="3">
    <source>
        <dbReference type="Proteomes" id="UP000199623"/>
    </source>
</evidence>
<name>A0A1G7MDB8_9PSEU</name>